<dbReference type="GO" id="GO:0005634">
    <property type="term" value="C:nucleus"/>
    <property type="evidence" value="ECO:0007669"/>
    <property type="project" value="TreeGrafter"/>
</dbReference>
<gene>
    <name evidence="2" type="ORF">KSP39_PZI019142</name>
</gene>
<comment type="caution">
    <text evidence="2">The sequence shown here is derived from an EMBL/GenBank/DDBJ whole genome shotgun (WGS) entry which is preliminary data.</text>
</comment>
<dbReference type="PANTHER" id="PTHR28535:SF1">
    <property type="entry name" value="PROTEIN ZGRF1"/>
    <property type="match status" value="1"/>
</dbReference>
<keyword evidence="3" id="KW-1185">Reference proteome</keyword>
<organism evidence="2 3">
    <name type="scientific">Platanthera zijinensis</name>
    <dbReference type="NCBI Taxonomy" id="2320716"/>
    <lineage>
        <taxon>Eukaryota</taxon>
        <taxon>Viridiplantae</taxon>
        <taxon>Streptophyta</taxon>
        <taxon>Embryophyta</taxon>
        <taxon>Tracheophyta</taxon>
        <taxon>Spermatophyta</taxon>
        <taxon>Magnoliopsida</taxon>
        <taxon>Liliopsida</taxon>
        <taxon>Asparagales</taxon>
        <taxon>Orchidaceae</taxon>
        <taxon>Orchidoideae</taxon>
        <taxon>Orchideae</taxon>
        <taxon>Orchidinae</taxon>
        <taxon>Platanthera</taxon>
    </lineage>
</organism>
<name>A0AAP0B2B2_9ASPA</name>
<reference evidence="2 3" key="1">
    <citation type="journal article" date="2022" name="Nat. Plants">
        <title>Genomes of leafy and leafless Platanthera orchids illuminate the evolution of mycoheterotrophy.</title>
        <authorList>
            <person name="Li M.H."/>
            <person name="Liu K.W."/>
            <person name="Li Z."/>
            <person name="Lu H.C."/>
            <person name="Ye Q.L."/>
            <person name="Zhang D."/>
            <person name="Wang J.Y."/>
            <person name="Li Y.F."/>
            <person name="Zhong Z.M."/>
            <person name="Liu X."/>
            <person name="Yu X."/>
            <person name="Liu D.K."/>
            <person name="Tu X.D."/>
            <person name="Liu B."/>
            <person name="Hao Y."/>
            <person name="Liao X.Y."/>
            <person name="Jiang Y.T."/>
            <person name="Sun W.H."/>
            <person name="Chen J."/>
            <person name="Chen Y.Q."/>
            <person name="Ai Y."/>
            <person name="Zhai J.W."/>
            <person name="Wu S.S."/>
            <person name="Zhou Z."/>
            <person name="Hsiao Y.Y."/>
            <person name="Wu W.L."/>
            <person name="Chen Y.Y."/>
            <person name="Lin Y.F."/>
            <person name="Hsu J.L."/>
            <person name="Li C.Y."/>
            <person name="Wang Z.W."/>
            <person name="Zhao X."/>
            <person name="Zhong W.Y."/>
            <person name="Ma X.K."/>
            <person name="Ma L."/>
            <person name="Huang J."/>
            <person name="Chen G.Z."/>
            <person name="Huang M.Z."/>
            <person name="Huang L."/>
            <person name="Peng D.H."/>
            <person name="Luo Y.B."/>
            <person name="Zou S.Q."/>
            <person name="Chen S.P."/>
            <person name="Lan S."/>
            <person name="Tsai W.C."/>
            <person name="Van de Peer Y."/>
            <person name="Liu Z.J."/>
        </authorList>
    </citation>
    <scope>NUCLEOTIDE SEQUENCE [LARGE SCALE GENOMIC DNA]</scope>
    <source>
        <strain evidence="2">Lor287</strain>
    </source>
</reference>
<dbReference type="Pfam" id="PF10382">
    <property type="entry name" value="ZGRF1-like_N"/>
    <property type="match status" value="2"/>
</dbReference>
<dbReference type="EMBL" id="JBBWWQ010000017">
    <property type="protein sequence ID" value="KAK8924033.1"/>
    <property type="molecule type" value="Genomic_DNA"/>
</dbReference>
<feature type="domain" description="5'-3' DNA helicase ZGRF1-like N-terminal" evidence="1">
    <location>
        <begin position="4"/>
        <end position="78"/>
    </location>
</feature>
<evidence type="ECO:0000313" key="3">
    <source>
        <dbReference type="Proteomes" id="UP001418222"/>
    </source>
</evidence>
<accession>A0AAP0B2B2</accession>
<evidence type="ECO:0000313" key="2">
    <source>
        <dbReference type="EMBL" id="KAK8924033.1"/>
    </source>
</evidence>
<feature type="domain" description="5'-3' DNA helicase ZGRF1-like N-terminal" evidence="1">
    <location>
        <begin position="104"/>
        <end position="136"/>
    </location>
</feature>
<dbReference type="InterPro" id="IPR052800">
    <property type="entry name" value="DNA_Repair_Helicase_ZGRF1"/>
</dbReference>
<protein>
    <recommendedName>
        <fullName evidence="1">5'-3' DNA helicase ZGRF1-like N-terminal domain-containing protein</fullName>
    </recommendedName>
</protein>
<dbReference type="PANTHER" id="PTHR28535">
    <property type="entry name" value="ZINC FINGER GRF-TYPE CONTAINING 1"/>
    <property type="match status" value="1"/>
</dbReference>
<dbReference type="AlphaFoldDB" id="A0AAP0B2B2"/>
<proteinExistence type="predicted"/>
<dbReference type="Proteomes" id="UP001418222">
    <property type="component" value="Unassembled WGS sequence"/>
</dbReference>
<dbReference type="GO" id="GO:0035861">
    <property type="term" value="C:site of double-strand break"/>
    <property type="evidence" value="ECO:0007669"/>
    <property type="project" value="TreeGrafter"/>
</dbReference>
<dbReference type="GO" id="GO:0006302">
    <property type="term" value="P:double-strand break repair"/>
    <property type="evidence" value="ECO:0007669"/>
    <property type="project" value="TreeGrafter"/>
</dbReference>
<sequence length="155" mass="17695">MATHRWIVTYTKHMKQKRKVYQDGVLELCSSTGTPQVILYDEHEKLIDRRFLKKDEIIKSGGTLSFETHIVEIGDTDGSKIPSAESNVKPCIQPESQKEKLFVEWNVLYTTQTTQKVKRYHDGVLQSPAISSHFNLISIILRKSPIIAVQKLAIS</sequence>
<dbReference type="InterPro" id="IPR018838">
    <property type="entry name" value="ZGRF1-like_N"/>
</dbReference>
<evidence type="ECO:0000259" key="1">
    <source>
        <dbReference type="Pfam" id="PF10382"/>
    </source>
</evidence>